<name>K0SPF5_THAOC</name>
<feature type="non-terminal residue" evidence="1">
    <location>
        <position position="1"/>
    </location>
</feature>
<dbReference type="AlphaFoldDB" id="K0SPF5"/>
<sequence length="63" mass="6910">AVKKDTPIKTAIPGGPLGFDSNYNTLKDMVGFDRAAEVLAPWYEQELNNGSFDANNKEKIVPI</sequence>
<reference evidence="1 2" key="1">
    <citation type="journal article" date="2012" name="Genome Biol.">
        <title>Genome and low-iron response of an oceanic diatom adapted to chronic iron limitation.</title>
        <authorList>
            <person name="Lommer M."/>
            <person name="Specht M."/>
            <person name="Roy A.S."/>
            <person name="Kraemer L."/>
            <person name="Andreson R."/>
            <person name="Gutowska M.A."/>
            <person name="Wolf J."/>
            <person name="Bergner S.V."/>
            <person name="Schilhabel M.B."/>
            <person name="Klostermeier U.C."/>
            <person name="Beiko R.G."/>
            <person name="Rosenstiel P."/>
            <person name="Hippler M."/>
            <person name="Laroche J."/>
        </authorList>
    </citation>
    <scope>NUCLEOTIDE SEQUENCE [LARGE SCALE GENOMIC DNA]</scope>
    <source>
        <strain evidence="1 2">CCMP1005</strain>
    </source>
</reference>
<proteinExistence type="predicted"/>
<gene>
    <name evidence="1" type="ORF">THAOC_10666</name>
</gene>
<evidence type="ECO:0000313" key="2">
    <source>
        <dbReference type="Proteomes" id="UP000266841"/>
    </source>
</evidence>
<dbReference type="EMBL" id="AGNL01011864">
    <property type="protein sequence ID" value="EJK68178.1"/>
    <property type="molecule type" value="Genomic_DNA"/>
</dbReference>
<accession>K0SPF5</accession>
<organism evidence="1 2">
    <name type="scientific">Thalassiosira oceanica</name>
    <name type="common">Marine diatom</name>
    <dbReference type="NCBI Taxonomy" id="159749"/>
    <lineage>
        <taxon>Eukaryota</taxon>
        <taxon>Sar</taxon>
        <taxon>Stramenopiles</taxon>
        <taxon>Ochrophyta</taxon>
        <taxon>Bacillariophyta</taxon>
        <taxon>Coscinodiscophyceae</taxon>
        <taxon>Thalassiosirophycidae</taxon>
        <taxon>Thalassiosirales</taxon>
        <taxon>Thalassiosiraceae</taxon>
        <taxon>Thalassiosira</taxon>
    </lineage>
</organism>
<comment type="caution">
    <text evidence="1">The sequence shown here is derived from an EMBL/GenBank/DDBJ whole genome shotgun (WGS) entry which is preliminary data.</text>
</comment>
<keyword evidence="2" id="KW-1185">Reference proteome</keyword>
<dbReference type="Proteomes" id="UP000266841">
    <property type="component" value="Unassembled WGS sequence"/>
</dbReference>
<evidence type="ECO:0000313" key="1">
    <source>
        <dbReference type="EMBL" id="EJK68178.1"/>
    </source>
</evidence>
<protein>
    <submittedName>
        <fullName evidence="1">Uncharacterized protein</fullName>
    </submittedName>
</protein>